<dbReference type="GO" id="GO:0016491">
    <property type="term" value="F:oxidoreductase activity"/>
    <property type="evidence" value="ECO:0007669"/>
    <property type="project" value="InterPro"/>
</dbReference>
<dbReference type="PANTHER" id="PTHR11474">
    <property type="entry name" value="TYROSINASE FAMILY MEMBER"/>
    <property type="match status" value="1"/>
</dbReference>
<protein>
    <submittedName>
        <fullName evidence="4">Di-copper centre-containing protein</fullName>
    </submittedName>
</protein>
<proteinExistence type="predicted"/>
<comment type="caution">
    <text evidence="4">The sequence shown here is derived from an EMBL/GenBank/DDBJ whole genome shotgun (WGS) entry which is preliminary data.</text>
</comment>
<dbReference type="AlphaFoldDB" id="A0A8H7EGD0"/>
<dbReference type="PROSITE" id="PS00498">
    <property type="entry name" value="TYROSINASE_2"/>
    <property type="match status" value="1"/>
</dbReference>
<dbReference type="InterPro" id="IPR036291">
    <property type="entry name" value="NAD(P)-bd_dom_sf"/>
</dbReference>
<evidence type="ECO:0000259" key="3">
    <source>
        <dbReference type="PROSITE" id="PS00498"/>
    </source>
</evidence>
<dbReference type="Gene3D" id="1.10.1280.10">
    <property type="entry name" value="Di-copper center containing domain from catechol oxidase"/>
    <property type="match status" value="1"/>
</dbReference>
<dbReference type="InterPro" id="IPR002227">
    <property type="entry name" value="Tyrosinase_Cu-bd"/>
</dbReference>
<accession>A0A8H7EGD0</accession>
<dbReference type="SUPFAM" id="SSF51735">
    <property type="entry name" value="NAD(P)-binding Rossmann-fold domains"/>
    <property type="match status" value="1"/>
</dbReference>
<dbReference type="RefSeq" id="XP_038787019.1">
    <property type="nucleotide sequence ID" value="XM_038930069.1"/>
</dbReference>
<keyword evidence="5" id="KW-1185">Reference proteome</keyword>
<evidence type="ECO:0000313" key="4">
    <source>
        <dbReference type="EMBL" id="KAF7676810.1"/>
    </source>
</evidence>
<sequence length="584" mass="64386">MRFFDLATLALVGGAGAFKVTEHDKLAALGLANVGIDVAKNGYPNPGQCTLKNVKVRREWSTLTKPERRNYIDAIKCLHSKPGLTPAGVAPGARSRFDDFVVTHVQQTYSVHGTANFLAWHRYYIWAYEQLLRDECGYKGYLPYYNWAWWHEDPASSPLFDGSDTSIGDAGAYVPGRNYTCLPSEAAGCPIKLEPGSGGGCISGPLANWTSSIGPIQTKAKGIKPNPQADGLGYNPRCLSRDVNKHAAYRSRDEVITELIKNSKDILSFQNRMQGDFPTGYLGVHSAGHYTVGGDQGSDFFNSPSDPAFYFHHAQIDRTWWIWQNQDLENRRNAIDGTITFLNSPPSRNGTLNDTLTLVLSNMAISYARDHPQGFTNRIEKVAIVGAGGQFGKHLTEALLKTGKHTVTAMTRTNSTNSLRKGVRIERVDYSGENLDALVDVLRGQQVLIVTMAIMTPRDAVMPNWFGHDAANKKLCDDSMLSPSGEAIHAEIENLGVSANIRLVCNFWYELSLGGGPDRFGFDFTKRSFIVFDEGDVSFNVSTWAQCARAVANLFSLKQLPEDESDKSPTVSQCSNRPVYISSF</sequence>
<feature type="signal peptide" evidence="2">
    <location>
        <begin position="1"/>
        <end position="17"/>
    </location>
</feature>
<dbReference type="InterPro" id="IPR050316">
    <property type="entry name" value="Tyrosinase/Hemocyanin"/>
</dbReference>
<dbReference type="GeneID" id="62203247"/>
<dbReference type="SUPFAM" id="SSF48056">
    <property type="entry name" value="Di-copper centre-containing domain"/>
    <property type="match status" value="1"/>
</dbReference>
<dbReference type="GO" id="GO:0046872">
    <property type="term" value="F:metal ion binding"/>
    <property type="evidence" value="ECO:0007669"/>
    <property type="project" value="UniProtKB-KW"/>
</dbReference>
<dbReference type="EMBL" id="JAAABM010000006">
    <property type="protein sequence ID" value="KAF7676810.1"/>
    <property type="molecule type" value="Genomic_DNA"/>
</dbReference>
<name>A0A8H7EGD0_9PLEO</name>
<reference evidence="4" key="2">
    <citation type="submission" date="2020-08" db="EMBL/GenBank/DDBJ databases">
        <title>Draft Genome Sequence of Cumin Blight Pathogen Alternaria burnsii.</title>
        <authorList>
            <person name="Feng Z."/>
        </authorList>
    </citation>
    <scope>NUCLEOTIDE SEQUENCE</scope>
    <source>
        <strain evidence="4">CBS107.38</strain>
    </source>
</reference>
<dbReference type="Pfam" id="PF13460">
    <property type="entry name" value="NAD_binding_10"/>
    <property type="match status" value="1"/>
</dbReference>
<dbReference type="Proteomes" id="UP000596902">
    <property type="component" value="Unassembled WGS sequence"/>
</dbReference>
<feature type="domain" description="Tyrosinase copper-binding" evidence="3">
    <location>
        <begin position="306"/>
        <end position="317"/>
    </location>
</feature>
<keyword evidence="2" id="KW-0732">Signal</keyword>
<dbReference type="PRINTS" id="PR00092">
    <property type="entry name" value="TYROSINASE"/>
</dbReference>
<evidence type="ECO:0000256" key="1">
    <source>
        <dbReference type="ARBA" id="ARBA00022723"/>
    </source>
</evidence>
<evidence type="ECO:0000313" key="5">
    <source>
        <dbReference type="Proteomes" id="UP000596902"/>
    </source>
</evidence>
<dbReference type="Gene3D" id="3.40.50.720">
    <property type="entry name" value="NAD(P)-binding Rossmann-like Domain"/>
    <property type="match status" value="1"/>
</dbReference>
<dbReference type="InterPro" id="IPR008922">
    <property type="entry name" value="Di-copper_centre_dom_sf"/>
</dbReference>
<dbReference type="PANTHER" id="PTHR11474:SF116">
    <property type="entry name" value="TYROSINASE"/>
    <property type="match status" value="1"/>
</dbReference>
<feature type="chain" id="PRO_5034210785" evidence="2">
    <location>
        <begin position="18"/>
        <end position="584"/>
    </location>
</feature>
<organism evidence="4 5">
    <name type="scientific">Alternaria burnsii</name>
    <dbReference type="NCBI Taxonomy" id="1187904"/>
    <lineage>
        <taxon>Eukaryota</taxon>
        <taxon>Fungi</taxon>
        <taxon>Dikarya</taxon>
        <taxon>Ascomycota</taxon>
        <taxon>Pezizomycotina</taxon>
        <taxon>Dothideomycetes</taxon>
        <taxon>Pleosporomycetidae</taxon>
        <taxon>Pleosporales</taxon>
        <taxon>Pleosporineae</taxon>
        <taxon>Pleosporaceae</taxon>
        <taxon>Alternaria</taxon>
        <taxon>Alternaria sect. Alternaria</taxon>
    </lineage>
</organism>
<dbReference type="Pfam" id="PF00264">
    <property type="entry name" value="Tyrosinase"/>
    <property type="match status" value="1"/>
</dbReference>
<dbReference type="InterPro" id="IPR016040">
    <property type="entry name" value="NAD(P)-bd_dom"/>
</dbReference>
<evidence type="ECO:0000256" key="2">
    <source>
        <dbReference type="SAM" id="SignalP"/>
    </source>
</evidence>
<keyword evidence="1" id="KW-0479">Metal-binding</keyword>
<reference evidence="4" key="1">
    <citation type="submission" date="2020-01" db="EMBL/GenBank/DDBJ databases">
        <authorList>
            <person name="Feng Z.H.Z."/>
        </authorList>
    </citation>
    <scope>NUCLEOTIDE SEQUENCE</scope>
    <source>
        <strain evidence="4">CBS107.38</strain>
    </source>
</reference>
<gene>
    <name evidence="4" type="ORF">GT037_005022</name>
</gene>